<dbReference type="OrthoDB" id="9801954at2"/>
<evidence type="ECO:0000313" key="3">
    <source>
        <dbReference type="Proteomes" id="UP000243793"/>
    </source>
</evidence>
<dbReference type="Pfam" id="PF00535">
    <property type="entry name" value="Glycos_transf_2"/>
    <property type="match status" value="1"/>
</dbReference>
<dbReference type="GO" id="GO:0016758">
    <property type="term" value="F:hexosyltransferase activity"/>
    <property type="evidence" value="ECO:0007669"/>
    <property type="project" value="UniProtKB-ARBA"/>
</dbReference>
<evidence type="ECO:0000313" key="2">
    <source>
        <dbReference type="EMBL" id="ART78828.1"/>
    </source>
</evidence>
<accession>A0A1Y0CUD1</accession>
<dbReference type="CDD" id="cd00761">
    <property type="entry name" value="Glyco_tranf_GTA_type"/>
    <property type="match status" value="1"/>
</dbReference>
<gene>
    <name evidence="2" type="ORF">CBP12_00550</name>
</gene>
<dbReference type="Gene3D" id="3.90.550.10">
    <property type="entry name" value="Spore Coat Polysaccharide Biosynthesis Protein SpsA, Chain A"/>
    <property type="match status" value="1"/>
</dbReference>
<sequence length="263" mass="30445">MEELCNKVTVVTAVYNSEKYITKSIDSVLDQSYVNWELILVDDKSNDLSVEIIRSYVELDPRIKLIELTENLGAAVVRNKAIERAQGRYIAFLDSDDVWLPNKLEKQISFMQKNNYPFTFGAYDKINESDEIFGHLGVPSKVSYYDLLKSSSIGCLTAIYDTEYFGKVYMPLIRKRQDLGLWLKLLKKTDFAYGLNETLGIYKVRQDSISASKKNAALFTWRLYRDVEKLNLIKASYYFSQYAIRGLLRTKHPDLARFLGFLK</sequence>
<dbReference type="PANTHER" id="PTHR22916:SF3">
    <property type="entry name" value="UDP-GLCNAC:BETAGAL BETA-1,3-N-ACETYLGLUCOSAMINYLTRANSFERASE-LIKE PROTEIN 1"/>
    <property type="match status" value="1"/>
</dbReference>
<proteinExistence type="predicted"/>
<keyword evidence="3" id="KW-1185">Reference proteome</keyword>
<dbReference type="Proteomes" id="UP000243793">
    <property type="component" value="Chromosome"/>
</dbReference>
<protein>
    <submittedName>
        <fullName evidence="2">Glycosyl transferase</fullName>
    </submittedName>
</protein>
<keyword evidence="2" id="KW-0808">Transferase</keyword>
<dbReference type="AlphaFoldDB" id="A0A1Y0CUD1"/>
<dbReference type="KEGG" id="ocm:CBP12_00550"/>
<dbReference type="InterPro" id="IPR029044">
    <property type="entry name" value="Nucleotide-diphossugar_trans"/>
</dbReference>
<evidence type="ECO:0000259" key="1">
    <source>
        <dbReference type="Pfam" id="PF00535"/>
    </source>
</evidence>
<feature type="domain" description="Glycosyltransferase 2-like" evidence="1">
    <location>
        <begin position="9"/>
        <end position="135"/>
    </location>
</feature>
<dbReference type="SUPFAM" id="SSF53448">
    <property type="entry name" value="Nucleotide-diphospho-sugar transferases"/>
    <property type="match status" value="1"/>
</dbReference>
<dbReference type="PANTHER" id="PTHR22916">
    <property type="entry name" value="GLYCOSYLTRANSFERASE"/>
    <property type="match status" value="1"/>
</dbReference>
<organism evidence="2 3">
    <name type="scientific">Oceanisphaera avium</name>
    <dbReference type="NCBI Taxonomy" id="1903694"/>
    <lineage>
        <taxon>Bacteria</taxon>
        <taxon>Pseudomonadati</taxon>
        <taxon>Pseudomonadota</taxon>
        <taxon>Gammaproteobacteria</taxon>
        <taxon>Aeromonadales</taxon>
        <taxon>Aeromonadaceae</taxon>
        <taxon>Oceanisphaera</taxon>
    </lineage>
</organism>
<name>A0A1Y0CUD1_9GAMM</name>
<reference evidence="3" key="1">
    <citation type="submission" date="2017-05" db="EMBL/GenBank/DDBJ databases">
        <authorList>
            <person name="Sung H."/>
        </authorList>
    </citation>
    <scope>NUCLEOTIDE SEQUENCE [LARGE SCALE GENOMIC DNA]</scope>
    <source>
        <strain evidence="3">AMac2203</strain>
    </source>
</reference>
<dbReference type="EMBL" id="CP021376">
    <property type="protein sequence ID" value="ART78828.1"/>
    <property type="molecule type" value="Genomic_DNA"/>
</dbReference>
<dbReference type="RefSeq" id="WP_086961956.1">
    <property type="nucleotide sequence ID" value="NZ_CP021376.1"/>
</dbReference>
<dbReference type="InterPro" id="IPR001173">
    <property type="entry name" value="Glyco_trans_2-like"/>
</dbReference>